<dbReference type="Gene3D" id="3.40.50.720">
    <property type="entry name" value="NAD(P)-binding Rossmann-like Domain"/>
    <property type="match status" value="1"/>
</dbReference>
<dbReference type="Pfam" id="PF13561">
    <property type="entry name" value="adh_short_C2"/>
    <property type="match status" value="1"/>
</dbReference>
<comment type="caution">
    <text evidence="2">The sequence shown here is derived from an EMBL/GenBank/DDBJ whole genome shotgun (WGS) entry which is preliminary data.</text>
</comment>
<dbReference type="PANTHER" id="PTHR42760">
    <property type="entry name" value="SHORT-CHAIN DEHYDROGENASES/REDUCTASES FAMILY MEMBER"/>
    <property type="match status" value="1"/>
</dbReference>
<organism evidence="2 3">
    <name type="scientific">Sphingomonas sanguinis</name>
    <dbReference type="NCBI Taxonomy" id="33051"/>
    <lineage>
        <taxon>Bacteria</taxon>
        <taxon>Pseudomonadati</taxon>
        <taxon>Pseudomonadota</taxon>
        <taxon>Alphaproteobacteria</taxon>
        <taxon>Sphingomonadales</taxon>
        <taxon>Sphingomonadaceae</taxon>
        <taxon>Sphingomonas</taxon>
    </lineage>
</organism>
<gene>
    <name evidence="2" type="ORF">N4G62_18445</name>
</gene>
<dbReference type="InterPro" id="IPR020904">
    <property type="entry name" value="Sc_DH/Rdtase_CS"/>
</dbReference>
<dbReference type="PRINTS" id="PR00080">
    <property type="entry name" value="SDRFAMILY"/>
</dbReference>
<dbReference type="PROSITE" id="PS00061">
    <property type="entry name" value="ADH_SHORT"/>
    <property type="match status" value="1"/>
</dbReference>
<evidence type="ECO:0000313" key="2">
    <source>
        <dbReference type="EMBL" id="MDZ7284011.1"/>
    </source>
</evidence>
<evidence type="ECO:0000256" key="1">
    <source>
        <dbReference type="ARBA" id="ARBA00006484"/>
    </source>
</evidence>
<dbReference type="GO" id="GO:0047936">
    <property type="term" value="F:glucose 1-dehydrogenase [NAD(P)+] activity"/>
    <property type="evidence" value="ECO:0007669"/>
    <property type="project" value="UniProtKB-EC"/>
</dbReference>
<dbReference type="SUPFAM" id="SSF51735">
    <property type="entry name" value="NAD(P)-binding Rossmann-fold domains"/>
    <property type="match status" value="1"/>
</dbReference>
<dbReference type="EMBL" id="JAOBTW010000028">
    <property type="protein sequence ID" value="MDZ7284011.1"/>
    <property type="molecule type" value="Genomic_DNA"/>
</dbReference>
<sequence>MIRLDGKIALVTGAASGIGHDIARTFAKLGAIVEASDLNEEGLKGAAADLGPDAALHRHDVGDEADWQRVIDDIRSRHGRLDVLVNCAGIMLSRNFVDAPVAWLHRQQRVNVDSVYIGMHAAMPLMQAGGGSIINIASVYGKVGGERYAAYSATKGAVRALSKAVAAELAASGVRVNCVLPGPVATNLGASWAAPTDADGRPLSPEEALASWTRLIPLGRLGQATDIAPLVAYLASDLSAFVTGAEFVADGGYTAV</sequence>
<reference evidence="3" key="1">
    <citation type="submission" date="2023-07" db="EMBL/GenBank/DDBJ databases">
        <title>Whole genome sequence analysis of rice epiphytic Sphingomonas sanguinis OsEp_Plm_15B2.</title>
        <authorList>
            <person name="Sahu K.P."/>
            <person name="Asharani P."/>
            <person name="Reddy B."/>
            <person name="Kumar A."/>
        </authorList>
    </citation>
    <scope>NUCLEOTIDE SEQUENCE [LARGE SCALE GENOMIC DNA]</scope>
    <source>
        <strain evidence="3">OsEp_Plm_15B2</strain>
    </source>
</reference>
<accession>A0ABU5LVP2</accession>
<dbReference type="NCBIfam" id="NF005559">
    <property type="entry name" value="PRK07231.1"/>
    <property type="match status" value="1"/>
</dbReference>
<proteinExistence type="inferred from homology"/>
<keyword evidence="3" id="KW-1185">Reference proteome</keyword>
<evidence type="ECO:0000313" key="3">
    <source>
        <dbReference type="Proteomes" id="UP001292182"/>
    </source>
</evidence>
<protein>
    <submittedName>
        <fullName evidence="2">Glucose 1-dehydrogenase</fullName>
        <ecNumber evidence="2">1.1.1.47</ecNumber>
    </submittedName>
</protein>
<keyword evidence="2" id="KW-0560">Oxidoreductase</keyword>
<dbReference type="PRINTS" id="PR00081">
    <property type="entry name" value="GDHRDH"/>
</dbReference>
<dbReference type="EC" id="1.1.1.47" evidence="2"/>
<dbReference type="InterPro" id="IPR036291">
    <property type="entry name" value="NAD(P)-bd_dom_sf"/>
</dbReference>
<name>A0ABU5LVP2_9SPHN</name>
<dbReference type="InterPro" id="IPR002347">
    <property type="entry name" value="SDR_fam"/>
</dbReference>
<dbReference type="RefSeq" id="WP_322540386.1">
    <property type="nucleotide sequence ID" value="NZ_JAOBTW010000028.1"/>
</dbReference>
<dbReference type="Proteomes" id="UP001292182">
    <property type="component" value="Unassembled WGS sequence"/>
</dbReference>
<comment type="similarity">
    <text evidence="1">Belongs to the short-chain dehydrogenases/reductases (SDR) family.</text>
</comment>